<accession>A0A2P2IVT7</accession>
<protein>
    <submittedName>
        <fullName evidence="1">Uncharacterized protein</fullName>
    </submittedName>
</protein>
<evidence type="ECO:0000313" key="1">
    <source>
        <dbReference type="EMBL" id="MBW85328.1"/>
    </source>
</evidence>
<dbReference type="AlphaFoldDB" id="A0A2P2IVT7"/>
<organism evidence="1">
    <name type="scientific">Rhizophora mucronata</name>
    <name type="common">Asiatic mangrove</name>
    <dbReference type="NCBI Taxonomy" id="61149"/>
    <lineage>
        <taxon>Eukaryota</taxon>
        <taxon>Viridiplantae</taxon>
        <taxon>Streptophyta</taxon>
        <taxon>Embryophyta</taxon>
        <taxon>Tracheophyta</taxon>
        <taxon>Spermatophyta</taxon>
        <taxon>Magnoliopsida</taxon>
        <taxon>eudicotyledons</taxon>
        <taxon>Gunneridae</taxon>
        <taxon>Pentapetalae</taxon>
        <taxon>rosids</taxon>
        <taxon>fabids</taxon>
        <taxon>Malpighiales</taxon>
        <taxon>Rhizophoraceae</taxon>
        <taxon>Rhizophora</taxon>
    </lineage>
</organism>
<dbReference type="EMBL" id="GGEC01004845">
    <property type="protein sequence ID" value="MBW85328.1"/>
    <property type="molecule type" value="Transcribed_RNA"/>
</dbReference>
<sequence length="36" mass="4130">MKIPINELVAWTISSQITSFYLPRFPLATTPHNIQT</sequence>
<reference evidence="1" key="1">
    <citation type="submission" date="2018-02" db="EMBL/GenBank/DDBJ databases">
        <title>Rhizophora mucronata_Transcriptome.</title>
        <authorList>
            <person name="Meera S.P."/>
            <person name="Sreeshan A."/>
            <person name="Augustine A."/>
        </authorList>
    </citation>
    <scope>NUCLEOTIDE SEQUENCE</scope>
    <source>
        <tissue evidence="1">Leaf</tissue>
    </source>
</reference>
<proteinExistence type="predicted"/>
<name>A0A2P2IVT7_RHIMU</name>